<evidence type="ECO:0000259" key="8">
    <source>
        <dbReference type="PROSITE" id="PS50928"/>
    </source>
</evidence>
<dbReference type="InterPro" id="IPR035906">
    <property type="entry name" value="MetI-like_sf"/>
</dbReference>
<accession>A0A365HD97</accession>
<dbReference type="CDD" id="cd06261">
    <property type="entry name" value="TM_PBP2"/>
    <property type="match status" value="1"/>
</dbReference>
<feature type="transmembrane region" description="Helical" evidence="7">
    <location>
        <begin position="196"/>
        <end position="214"/>
    </location>
</feature>
<dbReference type="InterPro" id="IPR000515">
    <property type="entry name" value="MetI-like"/>
</dbReference>
<dbReference type="SUPFAM" id="SSF161098">
    <property type="entry name" value="MetI-like"/>
    <property type="match status" value="1"/>
</dbReference>
<dbReference type="Pfam" id="PF00528">
    <property type="entry name" value="BPD_transp_1"/>
    <property type="match status" value="1"/>
</dbReference>
<evidence type="ECO:0000256" key="5">
    <source>
        <dbReference type="ARBA" id="ARBA00022989"/>
    </source>
</evidence>
<feature type="transmembrane region" description="Helical" evidence="7">
    <location>
        <begin position="149"/>
        <end position="176"/>
    </location>
</feature>
<feature type="domain" description="ABC transmembrane type-1" evidence="8">
    <location>
        <begin position="110"/>
        <end position="319"/>
    </location>
</feature>
<dbReference type="GO" id="GO:0005886">
    <property type="term" value="C:plasma membrane"/>
    <property type="evidence" value="ECO:0007669"/>
    <property type="project" value="UniProtKB-SubCell"/>
</dbReference>
<proteinExistence type="inferred from homology"/>
<evidence type="ECO:0000256" key="4">
    <source>
        <dbReference type="ARBA" id="ARBA00022692"/>
    </source>
</evidence>
<dbReference type="GO" id="GO:0055085">
    <property type="term" value="P:transmembrane transport"/>
    <property type="evidence" value="ECO:0007669"/>
    <property type="project" value="InterPro"/>
</dbReference>
<dbReference type="EMBL" id="QLYX01000001">
    <property type="protein sequence ID" value="RAY17100.1"/>
    <property type="molecule type" value="Genomic_DNA"/>
</dbReference>
<name>A0A365HD97_9ACTN</name>
<evidence type="ECO:0000313" key="10">
    <source>
        <dbReference type="Proteomes" id="UP000251891"/>
    </source>
</evidence>
<keyword evidence="4 7" id="KW-0812">Transmembrane</keyword>
<comment type="similarity">
    <text evidence="7">Belongs to the binding-protein-dependent transport system permease family.</text>
</comment>
<reference evidence="9 10" key="1">
    <citation type="submission" date="2018-06" db="EMBL/GenBank/DDBJ databases">
        <title>Actinomadura craniellae sp. nov. isolated from marine sponge Craniella sp.</title>
        <authorList>
            <person name="Li L."/>
            <person name="Xu Q.H."/>
            <person name="Lin H.W."/>
            <person name="Lu Y.H."/>
        </authorList>
    </citation>
    <scope>NUCLEOTIDE SEQUENCE [LARGE SCALE GENOMIC DNA]</scope>
    <source>
        <strain evidence="9 10">LHW63021</strain>
    </source>
</reference>
<dbReference type="PANTHER" id="PTHR43163:SF6">
    <property type="entry name" value="DIPEPTIDE TRANSPORT SYSTEM PERMEASE PROTEIN DPPB-RELATED"/>
    <property type="match status" value="1"/>
</dbReference>
<evidence type="ECO:0000313" key="9">
    <source>
        <dbReference type="EMBL" id="RAY17100.1"/>
    </source>
</evidence>
<dbReference type="OrthoDB" id="9778910at2"/>
<protein>
    <submittedName>
        <fullName evidence="9">ABC transporter permease</fullName>
    </submittedName>
</protein>
<comment type="subcellular location">
    <subcellularLocation>
        <location evidence="1 7">Cell membrane</location>
        <topology evidence="1 7">Multi-pass membrane protein</topology>
    </subcellularLocation>
</comment>
<evidence type="ECO:0000256" key="3">
    <source>
        <dbReference type="ARBA" id="ARBA00022475"/>
    </source>
</evidence>
<evidence type="ECO:0000256" key="7">
    <source>
        <dbReference type="RuleBase" id="RU363032"/>
    </source>
</evidence>
<dbReference type="Proteomes" id="UP000251891">
    <property type="component" value="Unassembled WGS sequence"/>
</dbReference>
<dbReference type="PANTHER" id="PTHR43163">
    <property type="entry name" value="DIPEPTIDE TRANSPORT SYSTEM PERMEASE PROTEIN DPPB-RELATED"/>
    <property type="match status" value="1"/>
</dbReference>
<dbReference type="Pfam" id="PF19300">
    <property type="entry name" value="BPD_transp_1_N"/>
    <property type="match status" value="1"/>
</dbReference>
<evidence type="ECO:0000256" key="6">
    <source>
        <dbReference type="ARBA" id="ARBA00023136"/>
    </source>
</evidence>
<keyword evidence="2 7" id="KW-0813">Transport</keyword>
<gene>
    <name evidence="9" type="ORF">DPM19_02765</name>
</gene>
<keyword evidence="5 7" id="KW-1133">Transmembrane helix</keyword>
<keyword evidence="6 7" id="KW-0472">Membrane</keyword>
<keyword evidence="3" id="KW-1003">Cell membrane</keyword>
<feature type="transmembrane region" description="Helical" evidence="7">
    <location>
        <begin position="292"/>
        <end position="315"/>
    </location>
</feature>
<dbReference type="RefSeq" id="WP_111863155.1">
    <property type="nucleotide sequence ID" value="NZ_QLYX01000001.1"/>
</dbReference>
<dbReference type="InterPro" id="IPR045621">
    <property type="entry name" value="BPD_transp_1_N"/>
</dbReference>
<dbReference type="PROSITE" id="PS50928">
    <property type="entry name" value="ABC_TM1"/>
    <property type="match status" value="1"/>
</dbReference>
<feature type="transmembrane region" description="Helical" evidence="7">
    <location>
        <begin position="246"/>
        <end position="272"/>
    </location>
</feature>
<comment type="caution">
    <text evidence="9">The sequence shown here is derived from an EMBL/GenBank/DDBJ whole genome shotgun (WGS) entry which is preliminary data.</text>
</comment>
<sequence>MIWYLLRRLAAAAVVLLALSAIVYALFYLSPGDPAVLACGRGCDGERLALTREKLGLDDPVHLQYWHFLEGLVAGRDYSAGPDVDHCAAPCLGYSFQTDQPVTTMLLDRLPVSASLAAGAAALALPLGVSAGLLSALRRGRLTERVMTGVTLLGFATPVFLIGLVLLMVFCAYLQWLPFPAYVPLTESPARWAQNLVLPWVALALIQAAVYARITRAGALETLVEDHVRTFRAYGLRERQVIRRHALRGALIPLITLTALEVAQVMTAAVLTETMFGLPGIGKLTVESVNSVDLPVVVGVTVLAGTVVVVANTVADLLHAAADPRVKLA</sequence>
<evidence type="ECO:0000256" key="1">
    <source>
        <dbReference type="ARBA" id="ARBA00004651"/>
    </source>
</evidence>
<keyword evidence="10" id="KW-1185">Reference proteome</keyword>
<organism evidence="9 10">
    <name type="scientific">Actinomadura craniellae</name>
    <dbReference type="NCBI Taxonomy" id="2231787"/>
    <lineage>
        <taxon>Bacteria</taxon>
        <taxon>Bacillati</taxon>
        <taxon>Actinomycetota</taxon>
        <taxon>Actinomycetes</taxon>
        <taxon>Streptosporangiales</taxon>
        <taxon>Thermomonosporaceae</taxon>
        <taxon>Actinomadura</taxon>
    </lineage>
</organism>
<evidence type="ECO:0000256" key="2">
    <source>
        <dbReference type="ARBA" id="ARBA00022448"/>
    </source>
</evidence>
<dbReference type="AlphaFoldDB" id="A0A365HD97"/>
<feature type="transmembrane region" description="Helical" evidence="7">
    <location>
        <begin position="114"/>
        <end position="137"/>
    </location>
</feature>
<dbReference type="Gene3D" id="1.10.3720.10">
    <property type="entry name" value="MetI-like"/>
    <property type="match status" value="1"/>
</dbReference>